<dbReference type="NCBIfam" id="TIGR00205">
    <property type="entry name" value="fliE"/>
    <property type="match status" value="1"/>
</dbReference>
<evidence type="ECO:0000256" key="5">
    <source>
        <dbReference type="NCBIfam" id="TIGR00205"/>
    </source>
</evidence>
<accession>A0ABT5VC06</accession>
<organism evidence="6 7">
    <name type="scientific">Alkalihalobacterium chitinilyticum</name>
    <dbReference type="NCBI Taxonomy" id="2980103"/>
    <lineage>
        <taxon>Bacteria</taxon>
        <taxon>Bacillati</taxon>
        <taxon>Bacillota</taxon>
        <taxon>Bacilli</taxon>
        <taxon>Bacillales</taxon>
        <taxon>Bacillaceae</taxon>
        <taxon>Alkalihalobacterium</taxon>
    </lineage>
</organism>
<dbReference type="PANTHER" id="PTHR34653">
    <property type="match status" value="1"/>
</dbReference>
<dbReference type="InterPro" id="IPR001624">
    <property type="entry name" value="FliE"/>
</dbReference>
<keyword evidence="6" id="KW-0282">Flagellum</keyword>
<proteinExistence type="inferred from homology"/>
<evidence type="ECO:0000256" key="2">
    <source>
        <dbReference type="ARBA" id="ARBA00009272"/>
    </source>
</evidence>
<evidence type="ECO:0000256" key="4">
    <source>
        <dbReference type="HAMAP-Rule" id="MF_00724"/>
    </source>
</evidence>
<dbReference type="Pfam" id="PF02049">
    <property type="entry name" value="FliE"/>
    <property type="match status" value="1"/>
</dbReference>
<keyword evidence="6" id="KW-0969">Cilium</keyword>
<reference evidence="6" key="1">
    <citation type="submission" date="2024-05" db="EMBL/GenBank/DDBJ databases">
        <title>Alkalihalobacillus sp. strain MEB203 novel alkaliphilic bacterium from Lonar Lake, India.</title>
        <authorList>
            <person name="Joshi A."/>
            <person name="Thite S."/>
            <person name="Mengade P."/>
        </authorList>
    </citation>
    <scope>NUCLEOTIDE SEQUENCE</scope>
    <source>
        <strain evidence="6">MEB 203</strain>
    </source>
</reference>
<evidence type="ECO:0000256" key="1">
    <source>
        <dbReference type="ARBA" id="ARBA00004117"/>
    </source>
</evidence>
<dbReference type="PRINTS" id="PR01006">
    <property type="entry name" value="FLGHOOKFLIE"/>
</dbReference>
<dbReference type="PANTHER" id="PTHR34653:SF1">
    <property type="entry name" value="FLAGELLAR HOOK-BASAL BODY COMPLEX PROTEIN FLIE"/>
    <property type="match status" value="1"/>
</dbReference>
<evidence type="ECO:0000313" key="6">
    <source>
        <dbReference type="EMBL" id="MDE5412970.1"/>
    </source>
</evidence>
<keyword evidence="7" id="KW-1185">Reference proteome</keyword>
<keyword evidence="3 4" id="KW-0975">Bacterial flagellum</keyword>
<sequence length="82" mass="9238">MIKRTPAEAQNQFKVALSDAIKNVNHMQSQSSEATLRLARGEAENLHEVMILGQKASITLQATVEVRNKVIEAYQEIMRMQV</sequence>
<evidence type="ECO:0000313" key="7">
    <source>
        <dbReference type="Proteomes" id="UP001148125"/>
    </source>
</evidence>
<dbReference type="EMBL" id="JAOTPO010000003">
    <property type="protein sequence ID" value="MDE5412970.1"/>
    <property type="molecule type" value="Genomic_DNA"/>
</dbReference>
<gene>
    <name evidence="4 6" type="primary">fliE</name>
    <name evidence="6" type="ORF">N7Z68_06200</name>
</gene>
<keyword evidence="6" id="KW-0966">Cell projection</keyword>
<name>A0ABT5VC06_9BACI</name>
<comment type="similarity">
    <text evidence="2 4">Belongs to the FliE family.</text>
</comment>
<evidence type="ECO:0000256" key="3">
    <source>
        <dbReference type="ARBA" id="ARBA00023143"/>
    </source>
</evidence>
<comment type="caution">
    <text evidence="6">The sequence shown here is derived from an EMBL/GenBank/DDBJ whole genome shotgun (WGS) entry which is preliminary data.</text>
</comment>
<dbReference type="Proteomes" id="UP001148125">
    <property type="component" value="Unassembled WGS sequence"/>
</dbReference>
<protein>
    <recommendedName>
        <fullName evidence="4 5">Flagellar hook-basal body complex protein FliE</fullName>
    </recommendedName>
</protein>
<comment type="subcellular location">
    <subcellularLocation>
        <location evidence="1 4">Bacterial flagellum basal body</location>
    </subcellularLocation>
</comment>
<dbReference type="HAMAP" id="MF_00724">
    <property type="entry name" value="FliE"/>
    <property type="match status" value="1"/>
</dbReference>